<name>A0A8J8GE44_9FLAO</name>
<dbReference type="RefSeq" id="WP_173780692.1">
    <property type="nucleotide sequence ID" value="NZ_JABSNO010000059.1"/>
</dbReference>
<keyword evidence="3" id="KW-1185">Reference proteome</keyword>
<dbReference type="Proteomes" id="UP000610746">
    <property type="component" value="Unassembled WGS sequence"/>
</dbReference>
<keyword evidence="1" id="KW-0472">Membrane</keyword>
<organism evidence="2 3">
    <name type="scientific">Frigoriflavimonas asaccharolytica</name>
    <dbReference type="NCBI Taxonomy" id="2735899"/>
    <lineage>
        <taxon>Bacteria</taxon>
        <taxon>Pseudomonadati</taxon>
        <taxon>Bacteroidota</taxon>
        <taxon>Flavobacteriia</taxon>
        <taxon>Flavobacteriales</taxon>
        <taxon>Weeksellaceae</taxon>
        <taxon>Frigoriflavimonas</taxon>
    </lineage>
</organism>
<dbReference type="EMBL" id="JABSNO010000059">
    <property type="protein sequence ID" value="NRS94177.1"/>
    <property type="molecule type" value="Genomic_DNA"/>
</dbReference>
<feature type="transmembrane region" description="Helical" evidence="1">
    <location>
        <begin position="63"/>
        <end position="83"/>
    </location>
</feature>
<accession>A0A8J8GE44</accession>
<evidence type="ECO:0000313" key="2">
    <source>
        <dbReference type="EMBL" id="NRS94177.1"/>
    </source>
</evidence>
<keyword evidence="1" id="KW-0812">Transmembrane</keyword>
<comment type="caution">
    <text evidence="2">The sequence shown here is derived from an EMBL/GenBank/DDBJ whole genome shotgun (WGS) entry which is preliminary data.</text>
</comment>
<reference evidence="2" key="1">
    <citation type="submission" date="2020-05" db="EMBL/GenBank/DDBJ databases">
        <title>Genomic Encyclopedia of Type Strains, Phase IV (KMG-V): Genome sequencing to study the core and pangenomes of soil and plant-associated prokaryotes.</title>
        <authorList>
            <person name="Whitman W."/>
        </authorList>
    </citation>
    <scope>NUCLEOTIDE SEQUENCE</scope>
    <source>
        <strain evidence="2">16F</strain>
    </source>
</reference>
<proteinExistence type="predicted"/>
<evidence type="ECO:0000313" key="3">
    <source>
        <dbReference type="Proteomes" id="UP000610746"/>
    </source>
</evidence>
<keyword evidence="1" id="KW-1133">Transmembrane helix</keyword>
<evidence type="ECO:0000256" key="1">
    <source>
        <dbReference type="SAM" id="Phobius"/>
    </source>
</evidence>
<feature type="transmembrane region" description="Helical" evidence="1">
    <location>
        <begin position="7"/>
        <end position="22"/>
    </location>
</feature>
<feature type="transmembrane region" description="Helical" evidence="1">
    <location>
        <begin position="34"/>
        <end position="56"/>
    </location>
</feature>
<sequence length="94" mass="10713">MKLCIKLFLLTIIDFIIIWFLVKENDPDPSVSIALVIVIPATILINLGIALALYFIKKEYSKVFAINSFIATIIMYFLFINGIEYSTLISLDHN</sequence>
<protein>
    <submittedName>
        <fullName evidence="2">Membrane protein YdbS with pleckstrin-like domain</fullName>
    </submittedName>
</protein>
<gene>
    <name evidence="2" type="ORF">HNQ03_003283</name>
</gene>
<dbReference type="AlphaFoldDB" id="A0A8J8GE44"/>